<keyword evidence="1" id="KW-0808">Transferase</keyword>
<feature type="compositionally biased region" description="Acidic residues" evidence="6">
    <location>
        <begin position="427"/>
        <end position="440"/>
    </location>
</feature>
<dbReference type="EMBL" id="LN734231">
    <property type="protein sequence ID" value="CEP20157.1"/>
    <property type="molecule type" value="Genomic_DNA"/>
</dbReference>
<sequence length="1615" mass="183162">MAITRRKSQDSYVAPSSKEDAKAPSTSLSSGDTSTSPPAVIADTPSAGPSQQVNEDALMVEVAEPPKALNETELSTTIDLTSLDNQNPLETASRSQSVLDKLTKKANVLFAKYSLLMEQDETSEFTVAAHNAYMVANESLEKFKKSLSSFKSSLVVENSVVAPRPQRAVVPSGLPYLQLKGDSVWKQNQDIFDSAFDFCTAFETILRAHVQPFDTNWERLLPMCLNSEQISWFEENLANKLLPWSEARVQILNFFDTPYRKFMLMAEVGALRQDTSETTREYASRYQKLRREAGLEDGTQLAVAFFVSLRDNVRSRSQVAIATHFGSSLPTSINQIMDLVLASGEDSGFAPPSKRMRISGANKVANLDTTNKALTSTNNISNGANKDRLCTYCLKVIWFPGHRCIEFKNKKSSIKTSRMARRSNLDTETDSNQDTEEDETDKISAWKQFADKQNYNATMCKSSPITKDFSQTNDSIIFPVKIENHPAFALLDTGANFSSVNHKFCIKNKIDIDYFKSNETDEIKNEIRLADSNSSIKRIGTCKIKNINCNNNTIHNRTFEVMNLTNEYDLSIGTDFMSSFGIAISGLPISFEASNPKSSSVRSLTYSNESDLLREIEEENANCEDSPAGSSDEYKDALAFIQPSIDKNQDIPNGTFCNLPESIVSIDTPPGKTGFRRPYPVPLVYHDIVDKQITTWLEENFIERSTTSSEWNCPITVVKKTNGKGEVTGHRVCHDPRHINSLLQDTDRMPLPIISELFEDLHSATVYSTCDLKSAFNALPLNPAHKHKLNFTWKGIQYTPLGCVFGIKHISSHTQRLLSHIFGNNELSSFTRHFIDDIVIFSPSIEMHRIHVQKVIQKLTEVNLKLQPSKCKFFQKEIHLLGFRISPRGVSMDRRKLINVMNFPQPKTYKDIQRYTGLIQYFANLIPNISTIMAPLNPLRYSKHVDTLWNNEHQAAFENLKNALLHDTVLSFPNLQEKFYVGCDASNVGIGVLLFQRINGETKYISMHAKTLSKSERNYSATKKELLAVVYALKKFHKYLWGAHFVLYTDHKALCYLHTQKIANIMMINWLDTILQYDFTIVHLPGLDNKLCDMLSRLFESSHPSNELGEGSLKLINRAATIDKYLPDVNSGEYMTPPTPEERKELLLDEHLKGHFGSDAIYYALKRKGIYWKDLKSEAAELVKSCIPCQQFNIVRKGYHPLRPITCTLPGDSWGLDLAGPFKTSTQGNNYLMIMVDIATRYCVLKPIQDKSALSIVKELVNLISTFGIPRVIQSDNGSEFLNECVSLLADHSGFEHRLVSRYHPRANGISERFVQSSVNVIKKRVAGASADWDLYVPSTMLYLNCKYNERTKTAPFTMMFGRTAGDFEDFSKEKDTATRDQINQALLERIKQMTEIVFPAIHERTLIVAGKQKKRFDATHKLINIPEGAHVMIKVTEKGNKLDPNYIGMYKVKRITKGGSYVLENEKGQLEPKNFPPSLLKMVSQDPIISTDKFYDVEAIIGHKKVKGKYLYNVRWKNYTSKHDSYEPESNFVDPRFITQYWQRIGKVPEKFSWKDNYKNDISEHINDNNRQKFQSRKPKRKALTNDDDCNTDITPAHSVNKLDLQSSKKKKRV</sequence>
<keyword evidence="3" id="KW-0540">Nuclease</keyword>
<evidence type="ECO:0000256" key="4">
    <source>
        <dbReference type="ARBA" id="ARBA00022759"/>
    </source>
</evidence>
<dbReference type="InterPro" id="IPR016197">
    <property type="entry name" value="Chromo-like_dom_sf"/>
</dbReference>
<dbReference type="SUPFAM" id="SSF50630">
    <property type="entry name" value="Acid proteases"/>
    <property type="match status" value="1"/>
</dbReference>
<evidence type="ECO:0000256" key="6">
    <source>
        <dbReference type="SAM" id="MobiDB-lite"/>
    </source>
</evidence>
<keyword evidence="2" id="KW-0548">Nucleotidyltransferase</keyword>
<keyword evidence="4" id="KW-0255">Endonuclease</keyword>
<evidence type="ECO:0000256" key="3">
    <source>
        <dbReference type="ARBA" id="ARBA00022722"/>
    </source>
</evidence>
<feature type="domain" description="Chromo" evidence="7">
    <location>
        <begin position="1496"/>
        <end position="1545"/>
    </location>
</feature>
<keyword evidence="10" id="KW-1185">Reference proteome</keyword>
<dbReference type="Gene3D" id="2.40.50.40">
    <property type="match status" value="1"/>
</dbReference>
<evidence type="ECO:0000256" key="5">
    <source>
        <dbReference type="ARBA" id="ARBA00023268"/>
    </source>
</evidence>
<proteinExistence type="predicted"/>
<dbReference type="Gene3D" id="1.10.340.70">
    <property type="match status" value="1"/>
</dbReference>
<dbReference type="SUPFAM" id="SSF56672">
    <property type="entry name" value="DNA/RNA polymerases"/>
    <property type="match status" value="1"/>
</dbReference>
<dbReference type="GO" id="GO:0015074">
    <property type="term" value="P:DNA integration"/>
    <property type="evidence" value="ECO:0007669"/>
    <property type="project" value="InterPro"/>
</dbReference>
<dbReference type="GO" id="GO:0005634">
    <property type="term" value="C:nucleus"/>
    <property type="evidence" value="ECO:0007669"/>
    <property type="project" value="UniProtKB-ARBA"/>
</dbReference>
<dbReference type="InterPro" id="IPR001584">
    <property type="entry name" value="Integrase_cat-core"/>
</dbReference>
<dbReference type="GO" id="GO:0003676">
    <property type="term" value="F:nucleic acid binding"/>
    <property type="evidence" value="ECO:0007669"/>
    <property type="project" value="InterPro"/>
</dbReference>
<accession>A0A0B7NRR9</accession>
<dbReference type="InterPro" id="IPR000477">
    <property type="entry name" value="RT_dom"/>
</dbReference>
<dbReference type="CDD" id="cd01647">
    <property type="entry name" value="RT_LTR"/>
    <property type="match status" value="1"/>
</dbReference>
<keyword evidence="5" id="KW-0511">Multifunctional enzyme</keyword>
<dbReference type="InterPro" id="IPR036397">
    <property type="entry name" value="RNaseH_sf"/>
</dbReference>
<dbReference type="InterPro" id="IPR012337">
    <property type="entry name" value="RNaseH-like_sf"/>
</dbReference>
<dbReference type="PANTHER" id="PTHR37984:SF5">
    <property type="entry name" value="PROTEIN NYNRIN-LIKE"/>
    <property type="match status" value="1"/>
</dbReference>
<dbReference type="SUPFAM" id="SSF54160">
    <property type="entry name" value="Chromo domain-like"/>
    <property type="match status" value="1"/>
</dbReference>
<feature type="region of interest" description="Disordered" evidence="6">
    <location>
        <begin position="1"/>
        <end position="51"/>
    </location>
</feature>
<dbReference type="FunFam" id="3.30.70.270:FF:000020">
    <property type="entry name" value="Transposon Tf2-6 polyprotein-like Protein"/>
    <property type="match status" value="1"/>
</dbReference>
<feature type="compositionally biased region" description="Basic residues" evidence="6">
    <location>
        <begin position="1575"/>
        <end position="1584"/>
    </location>
</feature>
<dbReference type="PROSITE" id="PS50013">
    <property type="entry name" value="CHROMO_2"/>
    <property type="match status" value="1"/>
</dbReference>
<dbReference type="Gene3D" id="2.40.70.10">
    <property type="entry name" value="Acid Proteases"/>
    <property type="match status" value="1"/>
</dbReference>
<dbReference type="Pfam" id="PF17921">
    <property type="entry name" value="Integrase_H2C2"/>
    <property type="match status" value="1"/>
</dbReference>
<feature type="region of interest" description="Disordered" evidence="6">
    <location>
        <begin position="418"/>
        <end position="440"/>
    </location>
</feature>
<dbReference type="CDD" id="cd00024">
    <property type="entry name" value="CD_CSD"/>
    <property type="match status" value="1"/>
</dbReference>
<dbReference type="Pfam" id="PF00078">
    <property type="entry name" value="RVT_1"/>
    <property type="match status" value="1"/>
</dbReference>
<organism evidence="9 10">
    <name type="scientific">Parasitella parasitica</name>
    <dbReference type="NCBI Taxonomy" id="35722"/>
    <lineage>
        <taxon>Eukaryota</taxon>
        <taxon>Fungi</taxon>
        <taxon>Fungi incertae sedis</taxon>
        <taxon>Mucoromycota</taxon>
        <taxon>Mucoromycotina</taxon>
        <taxon>Mucoromycetes</taxon>
        <taxon>Mucorales</taxon>
        <taxon>Mucorineae</taxon>
        <taxon>Mucoraceae</taxon>
        <taxon>Parasitella</taxon>
    </lineage>
</organism>
<dbReference type="InterPro" id="IPR023780">
    <property type="entry name" value="Chromo_domain"/>
</dbReference>
<dbReference type="InterPro" id="IPR000953">
    <property type="entry name" value="Chromo/chromo_shadow_dom"/>
</dbReference>
<dbReference type="PANTHER" id="PTHR37984">
    <property type="entry name" value="PROTEIN CBG26694"/>
    <property type="match status" value="1"/>
</dbReference>
<reference evidence="9 10" key="1">
    <citation type="submission" date="2014-09" db="EMBL/GenBank/DDBJ databases">
        <authorList>
            <person name="Ellenberger Sabrina"/>
        </authorList>
    </citation>
    <scope>NUCLEOTIDE SEQUENCE [LARGE SCALE GENOMIC DNA]</scope>
    <source>
        <strain evidence="9 10">CBS 412.66</strain>
    </source>
</reference>
<dbReference type="InterPro" id="IPR043502">
    <property type="entry name" value="DNA/RNA_pol_sf"/>
</dbReference>
<dbReference type="CDD" id="cd09274">
    <property type="entry name" value="RNase_HI_RT_Ty3"/>
    <property type="match status" value="1"/>
</dbReference>
<dbReference type="InterPro" id="IPR041577">
    <property type="entry name" value="RT_RNaseH_2"/>
</dbReference>
<dbReference type="SMART" id="SM00298">
    <property type="entry name" value="CHROMO"/>
    <property type="match status" value="1"/>
</dbReference>
<evidence type="ECO:0000259" key="7">
    <source>
        <dbReference type="PROSITE" id="PS50013"/>
    </source>
</evidence>
<name>A0A0B7NRR9_9FUNG</name>
<keyword evidence="4" id="KW-0378">Hydrolase</keyword>
<dbReference type="GO" id="GO:0004519">
    <property type="term" value="F:endonuclease activity"/>
    <property type="evidence" value="ECO:0007669"/>
    <property type="project" value="UniProtKB-KW"/>
</dbReference>
<evidence type="ECO:0000259" key="8">
    <source>
        <dbReference type="PROSITE" id="PS50994"/>
    </source>
</evidence>
<protein>
    <recommendedName>
        <fullName evidence="11">Reverse transcriptase</fullName>
    </recommendedName>
</protein>
<dbReference type="InterPro" id="IPR021109">
    <property type="entry name" value="Peptidase_aspartic_dom_sf"/>
</dbReference>
<dbReference type="InterPro" id="IPR041588">
    <property type="entry name" value="Integrase_H2C2"/>
</dbReference>
<evidence type="ECO:0000313" key="9">
    <source>
        <dbReference type="EMBL" id="CEP20157.1"/>
    </source>
</evidence>
<dbReference type="OrthoDB" id="2260752at2759"/>
<evidence type="ECO:0000256" key="1">
    <source>
        <dbReference type="ARBA" id="ARBA00022679"/>
    </source>
</evidence>
<dbReference type="InterPro" id="IPR043128">
    <property type="entry name" value="Rev_trsase/Diguanyl_cyclase"/>
</dbReference>
<dbReference type="Gene3D" id="3.30.420.10">
    <property type="entry name" value="Ribonuclease H-like superfamily/Ribonuclease H"/>
    <property type="match status" value="1"/>
</dbReference>
<dbReference type="InterPro" id="IPR050951">
    <property type="entry name" value="Retrovirus_Pol_polyprotein"/>
</dbReference>
<feature type="region of interest" description="Disordered" evidence="6">
    <location>
        <begin position="1569"/>
        <end position="1615"/>
    </location>
</feature>
<evidence type="ECO:0000313" key="10">
    <source>
        <dbReference type="Proteomes" id="UP000054107"/>
    </source>
</evidence>
<dbReference type="Pfam" id="PF00385">
    <property type="entry name" value="Chromo"/>
    <property type="match status" value="1"/>
</dbReference>
<dbReference type="FunFam" id="3.10.20.370:FF:000001">
    <property type="entry name" value="Retrovirus-related Pol polyprotein from transposon 17.6-like protein"/>
    <property type="match status" value="1"/>
</dbReference>
<evidence type="ECO:0000256" key="2">
    <source>
        <dbReference type="ARBA" id="ARBA00022695"/>
    </source>
</evidence>
<feature type="domain" description="Integrase catalytic" evidence="8">
    <location>
        <begin position="1200"/>
        <end position="1364"/>
    </location>
</feature>
<dbReference type="Pfam" id="PF00665">
    <property type="entry name" value="rve"/>
    <property type="match status" value="1"/>
</dbReference>
<dbReference type="Gene3D" id="3.10.10.10">
    <property type="entry name" value="HIV Type 1 Reverse Transcriptase, subunit A, domain 1"/>
    <property type="match status" value="1"/>
</dbReference>
<dbReference type="SUPFAM" id="SSF53098">
    <property type="entry name" value="Ribonuclease H-like"/>
    <property type="match status" value="1"/>
</dbReference>
<gene>
    <name evidence="9" type="primary">PARPA_14478.1 scaffold 50540</name>
</gene>
<feature type="compositionally biased region" description="Low complexity" evidence="6">
    <location>
        <begin position="24"/>
        <end position="38"/>
    </location>
</feature>
<dbReference type="GO" id="GO:0016779">
    <property type="term" value="F:nucleotidyltransferase activity"/>
    <property type="evidence" value="ECO:0007669"/>
    <property type="project" value="UniProtKB-KW"/>
</dbReference>
<dbReference type="Proteomes" id="UP000054107">
    <property type="component" value="Unassembled WGS sequence"/>
</dbReference>
<dbReference type="STRING" id="35722.A0A0B7NRR9"/>
<dbReference type="Pfam" id="PF17919">
    <property type="entry name" value="RT_RNaseH_2"/>
    <property type="match status" value="1"/>
</dbReference>
<evidence type="ECO:0008006" key="11">
    <source>
        <dbReference type="Google" id="ProtNLM"/>
    </source>
</evidence>
<dbReference type="PROSITE" id="PS50994">
    <property type="entry name" value="INTEGRASE"/>
    <property type="match status" value="1"/>
</dbReference>
<dbReference type="Gene3D" id="3.30.70.270">
    <property type="match status" value="2"/>
</dbReference>